<evidence type="ECO:0000256" key="1">
    <source>
        <dbReference type="SAM" id="MobiDB-lite"/>
    </source>
</evidence>
<feature type="region of interest" description="Disordered" evidence="1">
    <location>
        <begin position="1"/>
        <end position="110"/>
    </location>
</feature>
<keyword evidence="4" id="KW-1185">Reference proteome</keyword>
<evidence type="ECO:0000313" key="3">
    <source>
        <dbReference type="EMBL" id="OQV13830.1"/>
    </source>
</evidence>
<dbReference type="InterPro" id="IPR024771">
    <property type="entry name" value="SUZ"/>
</dbReference>
<dbReference type="EMBL" id="MTYJ01000115">
    <property type="protein sequence ID" value="OQV13830.1"/>
    <property type="molecule type" value="Genomic_DNA"/>
</dbReference>
<reference evidence="4" key="1">
    <citation type="submission" date="2017-01" db="EMBL/GenBank/DDBJ databases">
        <title>Comparative genomics of anhydrobiosis in the tardigrade Hypsibius dujardini.</title>
        <authorList>
            <person name="Yoshida Y."/>
            <person name="Koutsovoulos G."/>
            <person name="Laetsch D."/>
            <person name="Stevens L."/>
            <person name="Kumar S."/>
            <person name="Horikawa D."/>
            <person name="Ishino K."/>
            <person name="Komine S."/>
            <person name="Tomita M."/>
            <person name="Blaxter M."/>
            <person name="Arakawa K."/>
        </authorList>
    </citation>
    <scope>NUCLEOTIDE SEQUENCE [LARGE SCALE GENOMIC DNA]</scope>
    <source>
        <strain evidence="4">Z151</strain>
    </source>
</reference>
<feature type="region of interest" description="Disordered" evidence="1">
    <location>
        <begin position="133"/>
        <end position="152"/>
    </location>
</feature>
<organism evidence="3 4">
    <name type="scientific">Hypsibius exemplaris</name>
    <name type="common">Freshwater tardigrade</name>
    <dbReference type="NCBI Taxonomy" id="2072580"/>
    <lineage>
        <taxon>Eukaryota</taxon>
        <taxon>Metazoa</taxon>
        <taxon>Ecdysozoa</taxon>
        <taxon>Tardigrada</taxon>
        <taxon>Eutardigrada</taxon>
        <taxon>Parachela</taxon>
        <taxon>Hypsibioidea</taxon>
        <taxon>Hypsibiidae</taxon>
        <taxon>Hypsibius</taxon>
    </lineage>
</organism>
<protein>
    <recommendedName>
        <fullName evidence="2">SUZ domain-containing protein</fullName>
    </recommendedName>
</protein>
<evidence type="ECO:0000313" key="4">
    <source>
        <dbReference type="Proteomes" id="UP000192578"/>
    </source>
</evidence>
<sequence>MDTKRNESDDNVRDSWEELDDLITIPEPTIIKSSSKKKGSSKQSNLQSVSIPDAKSPATVLPPTTSSSSSTPSSSVEPELGKIRILKRNPSQQSSSTVPTASVSAPPTKTYEERVAAYNAARMRILGSIDDEVQSQLPSGAAVKSPTNSASS</sequence>
<dbReference type="InterPro" id="IPR039228">
    <property type="entry name" value="SZRD1"/>
</dbReference>
<feature type="domain" description="SUZ" evidence="2">
    <location>
        <begin position="60"/>
        <end position="130"/>
    </location>
</feature>
<dbReference type="PANTHER" id="PTHR31796:SF2">
    <property type="entry name" value="SUZ DOMAIN-CONTAINING PROTEIN 1"/>
    <property type="match status" value="1"/>
</dbReference>
<dbReference type="Proteomes" id="UP000192578">
    <property type="component" value="Unassembled WGS sequence"/>
</dbReference>
<dbReference type="Pfam" id="PF12752">
    <property type="entry name" value="SUZ"/>
    <property type="match status" value="1"/>
</dbReference>
<feature type="compositionally biased region" description="Basic and acidic residues" evidence="1">
    <location>
        <begin position="1"/>
        <end position="16"/>
    </location>
</feature>
<feature type="compositionally biased region" description="Low complexity" evidence="1">
    <location>
        <begin position="90"/>
        <end position="107"/>
    </location>
</feature>
<accession>A0A1W0WF39</accession>
<comment type="caution">
    <text evidence="3">The sequence shown here is derived from an EMBL/GenBank/DDBJ whole genome shotgun (WGS) entry which is preliminary data.</text>
</comment>
<evidence type="ECO:0000259" key="2">
    <source>
        <dbReference type="PROSITE" id="PS51673"/>
    </source>
</evidence>
<dbReference type="PROSITE" id="PS51673">
    <property type="entry name" value="SUZ"/>
    <property type="match status" value="1"/>
</dbReference>
<dbReference type="AlphaFoldDB" id="A0A1W0WF39"/>
<dbReference type="OrthoDB" id="5373615at2759"/>
<dbReference type="PANTHER" id="PTHR31796">
    <property type="entry name" value="SUZ DOMAIN-CONTAINING PROTEIN 1"/>
    <property type="match status" value="1"/>
</dbReference>
<proteinExistence type="predicted"/>
<name>A0A1W0WF39_HYPEX</name>
<feature type="compositionally biased region" description="Low complexity" evidence="1">
    <location>
        <begin position="62"/>
        <end position="75"/>
    </location>
</feature>
<gene>
    <name evidence="3" type="ORF">BV898_11939</name>
</gene>